<reference evidence="2 4" key="2">
    <citation type="journal article" date="2018" name="Plant J.">
        <title>The Physcomitrella patens chromosome-scale assembly reveals moss genome structure and evolution.</title>
        <authorList>
            <person name="Lang D."/>
            <person name="Ullrich K.K."/>
            <person name="Murat F."/>
            <person name="Fuchs J."/>
            <person name="Jenkins J."/>
            <person name="Haas F.B."/>
            <person name="Piednoel M."/>
            <person name="Gundlach H."/>
            <person name="Van Bel M."/>
            <person name="Meyberg R."/>
            <person name="Vives C."/>
            <person name="Morata J."/>
            <person name="Symeonidi A."/>
            <person name="Hiss M."/>
            <person name="Muchero W."/>
            <person name="Kamisugi Y."/>
            <person name="Saleh O."/>
            <person name="Blanc G."/>
            <person name="Decker E.L."/>
            <person name="van Gessel N."/>
            <person name="Grimwood J."/>
            <person name="Hayes R.D."/>
            <person name="Graham S.W."/>
            <person name="Gunter L.E."/>
            <person name="McDaniel S.F."/>
            <person name="Hoernstein S.N.W."/>
            <person name="Larsson A."/>
            <person name="Li F.W."/>
            <person name="Perroud P.F."/>
            <person name="Phillips J."/>
            <person name="Ranjan P."/>
            <person name="Rokshar D.S."/>
            <person name="Rothfels C.J."/>
            <person name="Schneider L."/>
            <person name="Shu S."/>
            <person name="Stevenson D.W."/>
            <person name="Thummler F."/>
            <person name="Tillich M."/>
            <person name="Villarreal Aguilar J.C."/>
            <person name="Widiez T."/>
            <person name="Wong G.K."/>
            <person name="Wymore A."/>
            <person name="Zhang Y."/>
            <person name="Zimmer A.D."/>
            <person name="Quatrano R.S."/>
            <person name="Mayer K.F.X."/>
            <person name="Goodstein D."/>
            <person name="Casacuberta J.M."/>
            <person name="Vandepoele K."/>
            <person name="Reski R."/>
            <person name="Cuming A.C."/>
            <person name="Tuskan G.A."/>
            <person name="Maumus F."/>
            <person name="Salse J."/>
            <person name="Schmutz J."/>
            <person name="Rensing S.A."/>
        </authorList>
    </citation>
    <scope>NUCLEOTIDE SEQUENCE [LARGE SCALE GENOMIC DNA]</scope>
    <source>
        <strain evidence="3 4">cv. Gransden 2004</strain>
    </source>
</reference>
<dbReference type="EnsemblPlants" id="Pp3c17_13480V3.1">
    <property type="protein sequence ID" value="PAC:32905809.CDS.1"/>
    <property type="gene ID" value="Pp3c17_13480"/>
</dbReference>
<dbReference type="Proteomes" id="UP000006727">
    <property type="component" value="Chromosome 17"/>
</dbReference>
<feature type="compositionally biased region" description="Polar residues" evidence="1">
    <location>
        <begin position="75"/>
        <end position="98"/>
    </location>
</feature>
<dbReference type="AlphaFoldDB" id="A0A2K1J3S5"/>
<dbReference type="EMBL" id="ABEU02000017">
    <property type="protein sequence ID" value="PNR36172.1"/>
    <property type="molecule type" value="Genomic_DNA"/>
</dbReference>
<organism evidence="2">
    <name type="scientific">Physcomitrium patens</name>
    <name type="common">Spreading-leaved earth moss</name>
    <name type="synonym">Physcomitrella patens</name>
    <dbReference type="NCBI Taxonomy" id="3218"/>
    <lineage>
        <taxon>Eukaryota</taxon>
        <taxon>Viridiplantae</taxon>
        <taxon>Streptophyta</taxon>
        <taxon>Embryophyta</taxon>
        <taxon>Bryophyta</taxon>
        <taxon>Bryophytina</taxon>
        <taxon>Bryopsida</taxon>
        <taxon>Funariidae</taxon>
        <taxon>Funariales</taxon>
        <taxon>Funariaceae</taxon>
        <taxon>Physcomitrium</taxon>
    </lineage>
</organism>
<feature type="compositionally biased region" description="Basic and acidic residues" evidence="1">
    <location>
        <begin position="12"/>
        <end position="22"/>
    </location>
</feature>
<evidence type="ECO:0000313" key="3">
    <source>
        <dbReference type="EnsemblPlants" id="PAC:32905809.CDS.1"/>
    </source>
</evidence>
<dbReference type="InParanoid" id="A0A2K1J3S5"/>
<dbReference type="Gramene" id="Pp3c17_13480V3.1">
    <property type="protein sequence ID" value="PAC:32905809.CDS.1"/>
    <property type="gene ID" value="Pp3c17_13480"/>
</dbReference>
<protein>
    <submittedName>
        <fullName evidence="2 3">Uncharacterized protein</fullName>
    </submittedName>
</protein>
<keyword evidence="4" id="KW-1185">Reference proteome</keyword>
<feature type="region of interest" description="Disordered" evidence="1">
    <location>
        <begin position="1"/>
        <end position="22"/>
    </location>
</feature>
<proteinExistence type="predicted"/>
<name>A0A2K1J3S5_PHYPA</name>
<gene>
    <name evidence="2" type="ORF">PHYPA_022023</name>
</gene>
<reference evidence="2 4" key="1">
    <citation type="journal article" date="2008" name="Science">
        <title>The Physcomitrella genome reveals evolutionary insights into the conquest of land by plants.</title>
        <authorList>
            <person name="Rensing S."/>
            <person name="Lang D."/>
            <person name="Zimmer A."/>
            <person name="Terry A."/>
            <person name="Salamov A."/>
            <person name="Shapiro H."/>
            <person name="Nishiyama T."/>
            <person name="Perroud P.-F."/>
            <person name="Lindquist E."/>
            <person name="Kamisugi Y."/>
            <person name="Tanahashi T."/>
            <person name="Sakakibara K."/>
            <person name="Fujita T."/>
            <person name="Oishi K."/>
            <person name="Shin-I T."/>
            <person name="Kuroki Y."/>
            <person name="Toyoda A."/>
            <person name="Suzuki Y."/>
            <person name="Hashimoto A."/>
            <person name="Yamaguchi K."/>
            <person name="Sugano A."/>
            <person name="Kohara Y."/>
            <person name="Fujiyama A."/>
            <person name="Anterola A."/>
            <person name="Aoki S."/>
            <person name="Ashton N."/>
            <person name="Barbazuk W.B."/>
            <person name="Barker E."/>
            <person name="Bennetzen J."/>
            <person name="Bezanilla M."/>
            <person name="Blankenship R."/>
            <person name="Cho S.H."/>
            <person name="Dutcher S."/>
            <person name="Estelle M."/>
            <person name="Fawcett J.A."/>
            <person name="Gundlach H."/>
            <person name="Hanada K."/>
            <person name="Heyl A."/>
            <person name="Hicks K.A."/>
            <person name="Hugh J."/>
            <person name="Lohr M."/>
            <person name="Mayer K."/>
            <person name="Melkozernov A."/>
            <person name="Murata T."/>
            <person name="Nelson D."/>
            <person name="Pils B."/>
            <person name="Prigge M."/>
            <person name="Reiss B."/>
            <person name="Renner T."/>
            <person name="Rombauts S."/>
            <person name="Rushton P."/>
            <person name="Sanderfoot A."/>
            <person name="Schween G."/>
            <person name="Shiu S.-H."/>
            <person name="Stueber K."/>
            <person name="Theodoulou F.L."/>
            <person name="Tu H."/>
            <person name="Van de Peer Y."/>
            <person name="Verrier P.J."/>
            <person name="Waters E."/>
            <person name="Wood A."/>
            <person name="Yang L."/>
            <person name="Cove D."/>
            <person name="Cuming A."/>
            <person name="Hasebe M."/>
            <person name="Lucas S."/>
            <person name="Mishler D.B."/>
            <person name="Reski R."/>
            <person name="Grigoriev I."/>
            <person name="Quatrano R.S."/>
            <person name="Boore J.L."/>
        </authorList>
    </citation>
    <scope>NUCLEOTIDE SEQUENCE [LARGE SCALE GENOMIC DNA]</scope>
    <source>
        <strain evidence="3 4">cv. Gransden 2004</strain>
    </source>
</reference>
<evidence type="ECO:0000313" key="4">
    <source>
        <dbReference type="Proteomes" id="UP000006727"/>
    </source>
</evidence>
<feature type="region of interest" description="Disordered" evidence="1">
    <location>
        <begin position="47"/>
        <end position="108"/>
    </location>
</feature>
<sequence>MEPTMSTSDAGGRSRERASEKAEYYTAMAPSINPWGHNPSLILTKTLSSPVSSNHPFPAPASLSTTFKPPKASKSHTPTPKNNSSQRSLHGSQPSHTKAPNWVWGHHA</sequence>
<evidence type="ECO:0000313" key="2">
    <source>
        <dbReference type="EMBL" id="PNR36172.1"/>
    </source>
</evidence>
<accession>A0A2K1J3S5</accession>
<evidence type="ECO:0000256" key="1">
    <source>
        <dbReference type="SAM" id="MobiDB-lite"/>
    </source>
</evidence>
<reference evidence="3" key="3">
    <citation type="submission" date="2020-12" db="UniProtKB">
        <authorList>
            <consortium name="EnsemblPlants"/>
        </authorList>
    </citation>
    <scope>IDENTIFICATION</scope>
</reference>